<dbReference type="SUPFAM" id="SSF46785">
    <property type="entry name" value="Winged helix' DNA-binding domain"/>
    <property type="match status" value="1"/>
</dbReference>
<sequence length="430" mass="47245">MSTSSESSFEEQEEFTVANVAVLNKYKLAGELANKVVKSLIEKCVEGASVRELCESADAAITAETSTIFKKEKELKKGVAFPTCISVNNCVCHFSPLKSDADVILKKDDLVKIDLAVHIDGYIASIAYTHVVGASKENPVTGRKADVIRAAYTALDAAMRLIKGGVDNFKVTEVIQKAAEAYECKPVEGMLSHQLYRNQFEGKKSIIQNPNEPQKREHEKSEFDVNEVYALDILVSTGDAKAKELSTRTTVYRKTDSSYPLKMKTSRAFFSEVTSKYDTMGFNLRYFEDEKKARLGIAECTNHGLLTPFPVLFEKDGEYVAQFKFTVALTATGLQRITGIPFEQEFYKSDHKIADADLKVALNTGTKANKKKKAKAKKIAGDAAEAILGLTINDHDGAGKLATTGESDSKENTKVGAAQLKENETTVRQT</sequence>
<dbReference type="FunFam" id="1.10.10.10:FF:000029">
    <property type="entry name" value="Proliferation-associated 2G4, a"/>
    <property type="match status" value="1"/>
</dbReference>
<comment type="similarity">
    <text evidence="1">Belongs to the peptidase M24 family.</text>
</comment>
<dbReference type="Pfam" id="PF00557">
    <property type="entry name" value="Peptidase_M24"/>
    <property type="match status" value="1"/>
</dbReference>
<evidence type="ECO:0000313" key="4">
    <source>
        <dbReference type="EMBL" id="OQV23790.1"/>
    </source>
</evidence>
<feature type="domain" description="Peptidase M24" evidence="3">
    <location>
        <begin position="25"/>
        <end position="197"/>
    </location>
</feature>
<dbReference type="CDD" id="cd01089">
    <property type="entry name" value="PA2G4-like"/>
    <property type="match status" value="1"/>
</dbReference>
<feature type="region of interest" description="Disordered" evidence="2">
    <location>
        <begin position="395"/>
        <end position="430"/>
    </location>
</feature>
<dbReference type="PANTHER" id="PTHR10804:SF11">
    <property type="entry name" value="PROLIFERATION-ASSOCIATED PROTEIN 2G4"/>
    <property type="match status" value="1"/>
</dbReference>
<dbReference type="InterPro" id="IPR036388">
    <property type="entry name" value="WH-like_DNA-bd_sf"/>
</dbReference>
<dbReference type="SUPFAM" id="SSF55920">
    <property type="entry name" value="Creatinase/aminopeptidase"/>
    <property type="match status" value="1"/>
</dbReference>
<dbReference type="EMBL" id="MTYJ01000010">
    <property type="protein sequence ID" value="OQV23790.1"/>
    <property type="molecule type" value="Genomic_DNA"/>
</dbReference>
<evidence type="ECO:0000313" key="5">
    <source>
        <dbReference type="Proteomes" id="UP000192578"/>
    </source>
</evidence>
<reference evidence="5" key="1">
    <citation type="submission" date="2017-01" db="EMBL/GenBank/DDBJ databases">
        <title>Comparative genomics of anhydrobiosis in the tardigrade Hypsibius dujardini.</title>
        <authorList>
            <person name="Yoshida Y."/>
            <person name="Koutsovoulos G."/>
            <person name="Laetsch D."/>
            <person name="Stevens L."/>
            <person name="Kumar S."/>
            <person name="Horikawa D."/>
            <person name="Ishino K."/>
            <person name="Komine S."/>
            <person name="Tomita M."/>
            <person name="Blaxter M."/>
            <person name="Arakawa K."/>
        </authorList>
    </citation>
    <scope>NUCLEOTIDE SEQUENCE [LARGE SCALE GENOMIC DNA]</scope>
    <source>
        <strain evidence="5">Z151</strain>
    </source>
</reference>
<comment type="caution">
    <text evidence="4">The sequence shown here is derived from an EMBL/GenBank/DDBJ whole genome shotgun (WGS) entry which is preliminary data.</text>
</comment>
<dbReference type="InterPro" id="IPR000994">
    <property type="entry name" value="Pept_M24"/>
</dbReference>
<dbReference type="Gene3D" id="1.10.10.10">
    <property type="entry name" value="Winged helix-like DNA-binding domain superfamily/Winged helix DNA-binding domain"/>
    <property type="match status" value="1"/>
</dbReference>
<dbReference type="OrthoDB" id="5876363at2759"/>
<proteinExistence type="inferred from homology"/>
<feature type="compositionally biased region" description="Basic and acidic residues" evidence="2">
    <location>
        <begin position="421"/>
        <end position="430"/>
    </location>
</feature>
<evidence type="ECO:0000256" key="1">
    <source>
        <dbReference type="ARBA" id="ARBA00007319"/>
    </source>
</evidence>
<dbReference type="AlphaFoldDB" id="A0A1W0X8T7"/>
<evidence type="ECO:0000256" key="2">
    <source>
        <dbReference type="SAM" id="MobiDB-lite"/>
    </source>
</evidence>
<dbReference type="InterPro" id="IPR036390">
    <property type="entry name" value="WH_DNA-bd_sf"/>
</dbReference>
<dbReference type="FunFam" id="3.90.230.10:FF:000013">
    <property type="entry name" value="DNA-binding protein, 42 kDa"/>
    <property type="match status" value="1"/>
</dbReference>
<name>A0A1W0X8T7_HYPEX</name>
<evidence type="ECO:0000259" key="3">
    <source>
        <dbReference type="Pfam" id="PF00557"/>
    </source>
</evidence>
<dbReference type="PANTHER" id="PTHR10804">
    <property type="entry name" value="PROTEASE FAMILY M24 METHIONYL AMINOPEPTIDASE, AMINOPEPTIDASE P"/>
    <property type="match status" value="1"/>
</dbReference>
<dbReference type="InterPro" id="IPR004545">
    <property type="entry name" value="PA2G4"/>
</dbReference>
<dbReference type="InterPro" id="IPR036005">
    <property type="entry name" value="Creatinase/aminopeptidase-like"/>
</dbReference>
<dbReference type="Gene3D" id="3.90.230.10">
    <property type="entry name" value="Creatinase/methionine aminopeptidase superfamily"/>
    <property type="match status" value="1"/>
</dbReference>
<dbReference type="InterPro" id="IPR047113">
    <property type="entry name" value="PA2G4/ARX1"/>
</dbReference>
<organism evidence="4 5">
    <name type="scientific">Hypsibius exemplaris</name>
    <name type="common">Freshwater tardigrade</name>
    <dbReference type="NCBI Taxonomy" id="2072580"/>
    <lineage>
        <taxon>Eukaryota</taxon>
        <taxon>Metazoa</taxon>
        <taxon>Ecdysozoa</taxon>
        <taxon>Tardigrada</taxon>
        <taxon>Eutardigrada</taxon>
        <taxon>Parachela</taxon>
        <taxon>Hypsibioidea</taxon>
        <taxon>Hypsibiidae</taxon>
        <taxon>Hypsibius</taxon>
    </lineage>
</organism>
<accession>A0A1W0X8T7</accession>
<protein>
    <submittedName>
        <fullName evidence="4">Proliferation-associated protein 2G4</fullName>
    </submittedName>
</protein>
<dbReference type="NCBIfam" id="TIGR00495">
    <property type="entry name" value="crvDNA_42K"/>
    <property type="match status" value="1"/>
</dbReference>
<keyword evidence="5" id="KW-1185">Reference proteome</keyword>
<gene>
    <name evidence="4" type="ORF">BV898_02516</name>
</gene>
<dbReference type="Proteomes" id="UP000192578">
    <property type="component" value="Unassembled WGS sequence"/>
</dbReference>